<evidence type="ECO:0000313" key="4">
    <source>
        <dbReference type="Proteomes" id="UP000220158"/>
    </source>
</evidence>
<keyword evidence="4" id="KW-1185">Reference proteome</keyword>
<dbReference type="RefSeq" id="XP_028531353.1">
    <property type="nucleotide sequence ID" value="XM_028677801.1"/>
</dbReference>
<keyword evidence="2" id="KW-0812">Transmembrane</keyword>
<keyword evidence="2" id="KW-0472">Membrane</keyword>
<evidence type="ECO:0000256" key="1">
    <source>
        <dbReference type="SAM" id="Coils"/>
    </source>
</evidence>
<keyword evidence="1" id="KW-0175">Coiled coil</keyword>
<organism evidence="3 4">
    <name type="scientific">Plasmodium relictum</name>
    <dbReference type="NCBI Taxonomy" id="85471"/>
    <lineage>
        <taxon>Eukaryota</taxon>
        <taxon>Sar</taxon>
        <taxon>Alveolata</taxon>
        <taxon>Apicomplexa</taxon>
        <taxon>Aconoidasida</taxon>
        <taxon>Haemosporida</taxon>
        <taxon>Plasmodiidae</taxon>
        <taxon>Plasmodium</taxon>
        <taxon>Plasmodium (Haemamoeba)</taxon>
    </lineage>
</organism>
<evidence type="ECO:0000313" key="3">
    <source>
        <dbReference type="EMBL" id="CRG85772.1"/>
    </source>
</evidence>
<feature type="transmembrane region" description="Helical" evidence="2">
    <location>
        <begin position="162"/>
        <end position="181"/>
    </location>
</feature>
<feature type="transmembrane region" description="Helical" evidence="2">
    <location>
        <begin position="46"/>
        <end position="63"/>
    </location>
</feature>
<keyword evidence="2" id="KW-1133">Transmembrane helix</keyword>
<proteinExistence type="predicted"/>
<dbReference type="Proteomes" id="UP000220158">
    <property type="component" value="Unassembled WGS sequence"/>
</dbReference>
<evidence type="ECO:0000256" key="2">
    <source>
        <dbReference type="SAM" id="Phobius"/>
    </source>
</evidence>
<feature type="coiled-coil region" evidence="1">
    <location>
        <begin position="118"/>
        <end position="152"/>
    </location>
</feature>
<dbReference type="VEuPathDB" id="PlasmoDB:PRELSG_0015150"/>
<dbReference type="AlphaFoldDB" id="A0A1J1GL71"/>
<dbReference type="GeneID" id="39734074"/>
<dbReference type="EMBL" id="CVMU01000472">
    <property type="protein sequence ID" value="CRG85772.1"/>
    <property type="molecule type" value="Genomic_DNA"/>
</dbReference>
<dbReference type="KEGG" id="prel:PRELSG_0015150"/>
<accession>A0A1J1GL71</accession>
<reference evidence="3 4" key="1">
    <citation type="submission" date="2015-04" db="EMBL/GenBank/DDBJ databases">
        <authorList>
            <consortium name="Pathogen Informatics"/>
        </authorList>
    </citation>
    <scope>NUCLEOTIDE SEQUENCE [LARGE SCALE GENOMIC DNA]</scope>
    <source>
        <strain evidence="3 4">SGS1</strain>
    </source>
</reference>
<name>A0A1J1GL71_PLARL</name>
<protein>
    <submittedName>
        <fullName evidence="3">Fam-h protein</fullName>
    </submittedName>
</protein>
<gene>
    <name evidence="3" type="ORF">PRELSG_0015150</name>
</gene>
<sequence length="212" mass="25357">MNRKNNIIHISNFRIYSRYYFRVAKGFITSNMSTLKIYGKRKKINIIYFLIKFFIFTLLIWILQCSSNDSCRPWNYENDLKYVLNLAAKRSLTESKDKIIQNRVLKYYEQKSIMTTYLEQSNGQNKIKQNMNSEQENEIETKEKNKKAKFKEGIFKCKNLKLVTLFLVIFLSLSALIYSFVTEFIDISTKNIEILLFTTSFNNYYDFITRTN</sequence>